<evidence type="ECO:0000256" key="4">
    <source>
        <dbReference type="ARBA" id="ARBA00009028"/>
    </source>
</evidence>
<evidence type="ECO:0000256" key="1">
    <source>
        <dbReference type="ARBA" id="ARBA00001936"/>
    </source>
</evidence>
<dbReference type="InterPro" id="IPR018301">
    <property type="entry name" value="ArAA_hydroxylase_Fe/CU_BS"/>
</dbReference>
<evidence type="ECO:0000313" key="17">
    <source>
        <dbReference type="EMBL" id="KRY56857.1"/>
    </source>
</evidence>
<dbReference type="SMART" id="SM01347">
    <property type="entry name" value="Mre11_DNA_bind"/>
    <property type="match status" value="1"/>
</dbReference>
<dbReference type="InterPro" id="IPR036329">
    <property type="entry name" value="Aro-AA_hydroxylase_C_sf"/>
</dbReference>
<comment type="similarity">
    <text evidence="4">Belongs to the MRE11/RAD32 family.</text>
</comment>
<dbReference type="CDD" id="cd00840">
    <property type="entry name" value="MPP_Mre11_N"/>
    <property type="match status" value="1"/>
</dbReference>
<dbReference type="GO" id="GO:0030145">
    <property type="term" value="F:manganese ion binding"/>
    <property type="evidence" value="ECO:0007669"/>
    <property type="project" value="InterPro"/>
</dbReference>
<evidence type="ECO:0000256" key="12">
    <source>
        <dbReference type="ARBA" id="ARBA00023211"/>
    </source>
</evidence>
<feature type="compositionally biased region" description="Polar residues" evidence="15">
    <location>
        <begin position="1126"/>
        <end position="1145"/>
    </location>
</feature>
<dbReference type="GO" id="GO:0000723">
    <property type="term" value="P:telomere maintenance"/>
    <property type="evidence" value="ECO:0007669"/>
    <property type="project" value="TreeGrafter"/>
</dbReference>
<reference evidence="17 18" key="1">
    <citation type="submission" date="2015-01" db="EMBL/GenBank/DDBJ databases">
        <title>Evolution of Trichinella species and genotypes.</title>
        <authorList>
            <person name="Korhonen P.K."/>
            <person name="Edoardo P."/>
            <person name="Giuseppe L.R."/>
            <person name="Gasser R.B."/>
        </authorList>
    </citation>
    <scope>NUCLEOTIDE SEQUENCE [LARGE SCALE GENOMIC DNA]</scope>
    <source>
        <strain evidence="17">ISS120</strain>
    </source>
</reference>
<keyword evidence="5" id="KW-0158">Chromosome</keyword>
<dbReference type="InterPro" id="IPR007281">
    <property type="entry name" value="Mre11_DNA-bd"/>
</dbReference>
<keyword evidence="17" id="KW-0560">Oxidoreductase</keyword>
<evidence type="ECO:0000256" key="3">
    <source>
        <dbReference type="ARBA" id="ARBA00004286"/>
    </source>
</evidence>
<dbReference type="InterPro" id="IPR019774">
    <property type="entry name" value="Aromatic-AA_hydroxylase_C"/>
</dbReference>
<evidence type="ECO:0000256" key="6">
    <source>
        <dbReference type="ARBA" id="ARBA00022722"/>
    </source>
</evidence>
<evidence type="ECO:0000256" key="7">
    <source>
        <dbReference type="ARBA" id="ARBA00022759"/>
    </source>
</evidence>
<dbReference type="GO" id="GO:0035861">
    <property type="term" value="C:site of double-strand break"/>
    <property type="evidence" value="ECO:0007669"/>
    <property type="project" value="TreeGrafter"/>
</dbReference>
<evidence type="ECO:0000256" key="2">
    <source>
        <dbReference type="ARBA" id="ARBA00004123"/>
    </source>
</evidence>
<dbReference type="PROSITE" id="PS00367">
    <property type="entry name" value="BH4_AAA_HYDROXYL_1"/>
    <property type="match status" value="1"/>
</dbReference>
<dbReference type="SUPFAM" id="SSF56534">
    <property type="entry name" value="Aromatic aminoacid monoxygenases, catalytic and oligomerization domains"/>
    <property type="match status" value="1"/>
</dbReference>
<keyword evidence="10" id="KW-0269">Exonuclease</keyword>
<dbReference type="Gene3D" id="1.10.800.10">
    <property type="entry name" value="Aromatic amino acid hydroxylase"/>
    <property type="match status" value="1"/>
</dbReference>
<dbReference type="GO" id="GO:0004527">
    <property type="term" value="F:exonuclease activity"/>
    <property type="evidence" value="ECO:0007669"/>
    <property type="project" value="UniProtKB-KW"/>
</dbReference>
<dbReference type="PRINTS" id="PR00372">
    <property type="entry name" value="FYWHYDRXLASE"/>
</dbReference>
<comment type="subcellular location">
    <subcellularLocation>
        <location evidence="3">Chromosome</location>
    </subcellularLocation>
    <subcellularLocation>
        <location evidence="2">Nucleus</location>
    </subcellularLocation>
</comment>
<evidence type="ECO:0000256" key="13">
    <source>
        <dbReference type="ARBA" id="ARBA00023242"/>
    </source>
</evidence>
<evidence type="ECO:0000256" key="10">
    <source>
        <dbReference type="ARBA" id="ARBA00022839"/>
    </source>
</evidence>
<dbReference type="AlphaFoldDB" id="A0A0V1D5S2"/>
<gene>
    <name evidence="17" type="primary">MRE11A</name>
    <name evidence="17" type="ORF">T03_6326</name>
</gene>
<dbReference type="PROSITE" id="PS51410">
    <property type="entry name" value="BH4_AAA_HYDROXYL_2"/>
    <property type="match status" value="1"/>
</dbReference>
<organism evidence="17 18">
    <name type="scientific">Trichinella britovi</name>
    <name type="common">Parasitic roundworm</name>
    <dbReference type="NCBI Taxonomy" id="45882"/>
    <lineage>
        <taxon>Eukaryota</taxon>
        <taxon>Metazoa</taxon>
        <taxon>Ecdysozoa</taxon>
        <taxon>Nematoda</taxon>
        <taxon>Enoplea</taxon>
        <taxon>Dorylaimia</taxon>
        <taxon>Trichinellida</taxon>
        <taxon>Trichinellidae</taxon>
        <taxon>Trichinella</taxon>
    </lineage>
</organism>
<dbReference type="STRING" id="45882.A0A0V1D5S2"/>
<dbReference type="Proteomes" id="UP000054653">
    <property type="component" value="Unassembled WGS sequence"/>
</dbReference>
<dbReference type="GO" id="GO:0005506">
    <property type="term" value="F:iron ion binding"/>
    <property type="evidence" value="ECO:0007669"/>
    <property type="project" value="InterPro"/>
</dbReference>
<evidence type="ECO:0000256" key="11">
    <source>
        <dbReference type="ARBA" id="ARBA00023204"/>
    </source>
</evidence>
<keyword evidence="17" id="KW-0503">Monooxygenase</keyword>
<dbReference type="Gene3D" id="3.60.21.10">
    <property type="match status" value="1"/>
</dbReference>
<dbReference type="InterPro" id="IPR036951">
    <property type="entry name" value="ArAA_hydroxylase_sf"/>
</dbReference>
<comment type="caution">
    <text evidence="17">The sequence shown here is derived from an EMBL/GenBank/DDBJ whole genome shotgun (WGS) entry which is preliminary data.</text>
</comment>
<keyword evidence="13" id="KW-0539">Nucleus</keyword>
<dbReference type="Pfam" id="PF04152">
    <property type="entry name" value="Mre11_DNA_bind"/>
    <property type="match status" value="1"/>
</dbReference>
<keyword evidence="14" id="KW-0469">Meiosis</keyword>
<comment type="cofactor">
    <cofactor evidence="1">
        <name>Mn(2+)</name>
        <dbReference type="ChEBI" id="CHEBI:29035"/>
    </cofactor>
</comment>
<evidence type="ECO:0000256" key="15">
    <source>
        <dbReference type="SAM" id="MobiDB-lite"/>
    </source>
</evidence>
<keyword evidence="7" id="KW-0255">Endonuclease</keyword>
<protein>
    <submittedName>
        <fullName evidence="17">Tyrosine 3-monooxygenase</fullName>
    </submittedName>
</protein>
<dbReference type="Pfam" id="PF00149">
    <property type="entry name" value="Metallophos"/>
    <property type="match status" value="1"/>
</dbReference>
<evidence type="ECO:0000256" key="14">
    <source>
        <dbReference type="ARBA" id="ARBA00023254"/>
    </source>
</evidence>
<dbReference type="InterPro" id="IPR029052">
    <property type="entry name" value="Metallo-depent_PP-like"/>
</dbReference>
<keyword evidence="8" id="KW-0227">DNA damage</keyword>
<dbReference type="GO" id="GO:0042138">
    <property type="term" value="P:meiotic DNA double-strand break formation"/>
    <property type="evidence" value="ECO:0007669"/>
    <property type="project" value="TreeGrafter"/>
</dbReference>
<keyword evidence="12" id="KW-0464">Manganese</keyword>
<dbReference type="EMBL" id="JYDI01000038">
    <property type="protein sequence ID" value="KRY56857.1"/>
    <property type="molecule type" value="Genomic_DNA"/>
</dbReference>
<dbReference type="GO" id="GO:0007095">
    <property type="term" value="P:mitotic G2 DNA damage checkpoint signaling"/>
    <property type="evidence" value="ECO:0007669"/>
    <property type="project" value="TreeGrafter"/>
</dbReference>
<feature type="non-terminal residue" evidence="17">
    <location>
        <position position="1"/>
    </location>
</feature>
<keyword evidence="6" id="KW-0540">Nuclease</keyword>
<evidence type="ECO:0000256" key="8">
    <source>
        <dbReference type="ARBA" id="ARBA00022763"/>
    </source>
</evidence>
<evidence type="ECO:0000256" key="5">
    <source>
        <dbReference type="ARBA" id="ARBA00022454"/>
    </source>
</evidence>
<keyword evidence="18" id="KW-1185">Reference proteome</keyword>
<dbReference type="InterPro" id="IPR041796">
    <property type="entry name" value="Mre11_N"/>
</dbReference>
<keyword evidence="9" id="KW-0378">Hydrolase</keyword>
<dbReference type="GO" id="GO:0000014">
    <property type="term" value="F:single-stranded DNA endodeoxyribonuclease activity"/>
    <property type="evidence" value="ECO:0007669"/>
    <property type="project" value="TreeGrafter"/>
</dbReference>
<dbReference type="GO" id="GO:0031573">
    <property type="term" value="P:mitotic intra-S DNA damage checkpoint signaling"/>
    <property type="evidence" value="ECO:0007669"/>
    <property type="project" value="TreeGrafter"/>
</dbReference>
<dbReference type="InterPro" id="IPR038487">
    <property type="entry name" value="Mre11_capping_dom"/>
</dbReference>
<feature type="domain" description="Biopterin-dependent aromatic amino acid hydroxylase family profile" evidence="16">
    <location>
        <begin position="180"/>
        <end position="526"/>
    </location>
</feature>
<dbReference type="GO" id="GO:0097552">
    <property type="term" value="P:mitochondrial double-strand break repair via homologous recombination"/>
    <property type="evidence" value="ECO:0007669"/>
    <property type="project" value="TreeGrafter"/>
</dbReference>
<evidence type="ECO:0000259" key="16">
    <source>
        <dbReference type="PROSITE" id="PS51410"/>
    </source>
</evidence>
<evidence type="ECO:0000256" key="9">
    <source>
        <dbReference type="ARBA" id="ARBA00022801"/>
    </source>
</evidence>
<dbReference type="Gene3D" id="3.30.110.110">
    <property type="entry name" value="Mre11, capping domain"/>
    <property type="match status" value="1"/>
</dbReference>
<accession>A0A0V1D5S2</accession>
<proteinExistence type="inferred from homology"/>
<feature type="region of interest" description="Disordered" evidence="15">
    <location>
        <begin position="1020"/>
        <end position="1095"/>
    </location>
</feature>
<dbReference type="SUPFAM" id="SSF56300">
    <property type="entry name" value="Metallo-dependent phosphatases"/>
    <property type="match status" value="1"/>
</dbReference>
<dbReference type="InterPro" id="IPR004843">
    <property type="entry name" value="Calcineurin-like_PHP"/>
</dbReference>
<feature type="compositionally biased region" description="Basic residues" evidence="15">
    <location>
        <begin position="1038"/>
        <end position="1052"/>
    </location>
</feature>
<dbReference type="GO" id="GO:0009072">
    <property type="term" value="P:aromatic amino acid metabolic process"/>
    <property type="evidence" value="ECO:0007669"/>
    <property type="project" value="InterPro"/>
</dbReference>
<keyword evidence="11" id="KW-0234">DNA repair</keyword>
<dbReference type="FunFam" id="3.60.21.10:FF:000011">
    <property type="entry name" value="Double-strand break repair protein"/>
    <property type="match status" value="1"/>
</dbReference>
<dbReference type="Pfam" id="PF00351">
    <property type="entry name" value="Biopterin_H"/>
    <property type="match status" value="1"/>
</dbReference>
<dbReference type="GO" id="GO:0016714">
    <property type="term" value="F:oxidoreductase activity, acting on paired donors, with incorporation or reduction of molecular oxygen, reduced pteridine as one donor, and incorporation of one atom of oxygen"/>
    <property type="evidence" value="ECO:0007669"/>
    <property type="project" value="InterPro"/>
</dbReference>
<dbReference type="GO" id="GO:0006303">
    <property type="term" value="P:double-strand break repair via nonhomologous end joining"/>
    <property type="evidence" value="ECO:0007669"/>
    <property type="project" value="TreeGrafter"/>
</dbReference>
<sequence>SNAYTYLISLQNACFIFHLITSIKRKQKVTYLNFEVNDIIHCENRNAKLHGYRSHRRRDSLICDAVLDKQKRKEKVESYCKTLKELNAPKEFLDNFNPELLEWLIKNDVDVAEFSVIFSCENVFKVLSESEHVFQKFHITLKHLETRMNTAGLDVLIKCNSNRENLFAAMKILFQKQLLHSVRIYPPEDKSIPWFPTNLYELDNCKNVIMKINEKSEHQFEGWNDEKYRKRRLQFAELAESYRHGCPIPYVEYTKEEVETWRTVFTSMSSLHQKYACKEYLNNFALLKEKAGFGPDAIPQLEDVSRFLQLHSGFRLRPVSGLVSARDFLACLALRVFPCTQYVRHHSFPHHTVEPDCIHELLGHVPMLLDPVVANFSQQIGMASLGVSDEDIEKIATLYWFSIEFGLCKENNEMKAFGAGLLSSYGELEHALSFKPQYQPFEPEVTALTKYQDEEYQPLYFVTESVEEALRKLERFSKSLKRSFNVWYNPYVQSLITITKPHLKYKLKMTKESKISILVATDIHLGFEERSLIRGDDSFKTFEEVLSVAQRKKVDFILLGGDLFHDNKPSRSTVYRCMELIRKYCFCDHQVKFQLLSNGEVDFYHSAFKHANFQDSHLKVGIPIFTIYGNHDDIAGNGLCAVDCLHACGLVNLFGKHEGIEELNVVPLIVKKGSTKLALYGFGNVRDERLHRMFSKGKVTFPSEDAESCFNLFVIHQNRAQHSLTNYIPITFIPEMMDLVIWGHEHKPLPDPEWHEKFYVMQPGSTVATSLSDGEAGPKYCYLLHIAGKEFRSEKIELTTNRLFHFEDITLDNTGIPPDSADLEKKVSPNVEKYCVQHVESLLEKCKLTLEEEMDRPLLPLIRLRLHVNHEFKKFSVKQFGKQFVDRVANPMDLLIFVTKRDSVPVLTAVDKKLLSAAVRKTSQEACERIEAVQLEPEDAGQVTEYLVEIREKRNANKKNTNAEVDADNLAENISNNITTEKCDEVSRSTVVEENVLNNANESNKCNAVADQNVDISFASNTDSSDAAEAEIPTTTRGGRRQGRRASRKRSLCRSDEMVNETAEMAANVSKRGRGRGGRNVRQGRAGQTANRKIRQRDLLVVPSSPVGGELASEDTVTQMVDFDQESNNVTKHQPTTSMTTRSSQYKKFKIFDSDSE</sequence>
<dbReference type="GO" id="GO:0000724">
    <property type="term" value="P:double-strand break repair via homologous recombination"/>
    <property type="evidence" value="ECO:0007669"/>
    <property type="project" value="TreeGrafter"/>
</dbReference>
<feature type="region of interest" description="Disordered" evidence="15">
    <location>
        <begin position="1124"/>
        <end position="1145"/>
    </location>
</feature>
<dbReference type="GO" id="GO:0030870">
    <property type="term" value="C:Mre11 complex"/>
    <property type="evidence" value="ECO:0007669"/>
    <property type="project" value="TreeGrafter"/>
</dbReference>
<dbReference type="PANTHER" id="PTHR10139">
    <property type="entry name" value="DOUBLE-STRAND BREAK REPAIR PROTEIN MRE11"/>
    <property type="match status" value="1"/>
</dbReference>
<name>A0A0V1D5S2_TRIBR</name>
<dbReference type="OrthoDB" id="983542at2759"/>
<evidence type="ECO:0000313" key="18">
    <source>
        <dbReference type="Proteomes" id="UP000054653"/>
    </source>
</evidence>
<dbReference type="PANTHER" id="PTHR10139:SF1">
    <property type="entry name" value="DOUBLE-STRAND BREAK REPAIR PROTEIN MRE11"/>
    <property type="match status" value="1"/>
</dbReference>